<sequence>MKNITISNFFDKSSRKMISCLLIHDIISFFLNFRPQCKKNKHGKQDFSYGFSKFVHEELILSFRNLGSSLILCLLLFSSQIYGQFANVNPPTGGFAIDGGLRANTPTAGQGDWYPGAVNSGFGVSVFDNDGGVLSPATAQTSGRASGENYNGNDNIFTNGSKFNDYVSSLRWFTNSAPDKNDINNALYHVSRDPSNNQWIFVSGDRLSTNGTSYIDFELLQGTIVEESDGTFTGTPLSTALNGGGRTEKDIIISMEYTNGGSKPKVYIYQWMKSGSTWSYQQVTVTDDLLANAFAETNRSGAETSVPYSAFGSNAYQQFAFVEAAVNVTYLINSILGGTNCSSLNIKTLWVKTKASASSTAALKDYITPIPVDFRFGSLTIDPIAAKCANDNTAYLLSVTPPTAGTFTGSGVTPVAPNVPADGKYYFTPSAAASASNTITFVSTDVSCRAARVFEVKALPTITGNLNVCIGSKTQLTGSGTAATSNPWVSATTSVATVNATGELTGVSAGTSVITYTNSDGCQKTATVTVKALPTITDNLNVCIGSKTQLTGSGTAATSNPWVSATTSVATVNSTGEVTGVSDGTSVITYTNIDGCQKTATVRVNANPLAPSVAYNPPACDVDKFSITLSGVINGATYTVKNKDGNAISGIVGLTTATTYTGTTVSPVTFSNIPAGSGYQVSVSVNGCGSSVSSCAASTPTAIPGGKTAAAPKEAVTNDQTPNSGFDAYPVPFKDQLTIKYKFDYKSDVKIEVFNAQGMSVLTKTDTNSYLNKEVTLDLKASNKQQQVYLVKLTTNRETITKKVISSK</sequence>
<reference evidence="3 4" key="1">
    <citation type="submission" date="2024-06" db="EMBL/GenBank/DDBJ databases">
        <title>Flavobacterium spp. isolated from glacier.</title>
        <authorList>
            <person name="Han D."/>
        </authorList>
    </citation>
    <scope>NUCLEOTIDE SEQUENCE [LARGE SCALE GENOMIC DNA]</scope>
    <source>
        <strain evidence="3 4">LB3P45</strain>
    </source>
</reference>
<accession>A0ABW6HQX8</accession>
<protein>
    <submittedName>
        <fullName evidence="3">Ig-like domain-containing protein</fullName>
    </submittedName>
</protein>
<dbReference type="InterPro" id="IPR008964">
    <property type="entry name" value="Invasin/intimin_cell_adhesion"/>
</dbReference>
<evidence type="ECO:0000313" key="4">
    <source>
        <dbReference type="Proteomes" id="UP001600039"/>
    </source>
</evidence>
<gene>
    <name evidence="3" type="ORF">ACFX5D_16025</name>
</gene>
<dbReference type="NCBIfam" id="TIGR04183">
    <property type="entry name" value="Por_Secre_tail"/>
    <property type="match status" value="1"/>
</dbReference>
<keyword evidence="1" id="KW-0732">Signal</keyword>
<organism evidence="3 4">
    <name type="scientific">Flavobacterium fructosi</name>
    <dbReference type="NCBI Taxonomy" id="3230416"/>
    <lineage>
        <taxon>Bacteria</taxon>
        <taxon>Pseudomonadati</taxon>
        <taxon>Bacteroidota</taxon>
        <taxon>Flavobacteriia</taxon>
        <taxon>Flavobacteriales</taxon>
        <taxon>Flavobacteriaceae</taxon>
        <taxon>Flavobacterium</taxon>
    </lineage>
</organism>
<dbReference type="Gene3D" id="2.60.40.1080">
    <property type="match status" value="2"/>
</dbReference>
<dbReference type="SUPFAM" id="SSF49373">
    <property type="entry name" value="Invasin/intimin cell-adhesion fragments"/>
    <property type="match status" value="2"/>
</dbReference>
<dbReference type="Pfam" id="PF02368">
    <property type="entry name" value="Big_2"/>
    <property type="match status" value="1"/>
</dbReference>
<dbReference type="Pfam" id="PF18962">
    <property type="entry name" value="Por_Secre_tail"/>
    <property type="match status" value="1"/>
</dbReference>
<dbReference type="SMART" id="SM00635">
    <property type="entry name" value="BID_2"/>
    <property type="match status" value="2"/>
</dbReference>
<feature type="domain" description="BIG2" evidence="2">
    <location>
        <begin position="529"/>
        <end position="602"/>
    </location>
</feature>
<dbReference type="Proteomes" id="UP001600039">
    <property type="component" value="Unassembled WGS sequence"/>
</dbReference>
<evidence type="ECO:0000256" key="1">
    <source>
        <dbReference type="ARBA" id="ARBA00022729"/>
    </source>
</evidence>
<dbReference type="InterPro" id="IPR026444">
    <property type="entry name" value="Secre_tail"/>
</dbReference>
<name>A0ABW6HQX8_9FLAO</name>
<dbReference type="InterPro" id="IPR003343">
    <property type="entry name" value="Big_2"/>
</dbReference>
<evidence type="ECO:0000259" key="2">
    <source>
        <dbReference type="SMART" id="SM00635"/>
    </source>
</evidence>
<dbReference type="RefSeq" id="WP_379859207.1">
    <property type="nucleotide sequence ID" value="NZ_JBHZQA010000022.1"/>
</dbReference>
<dbReference type="EMBL" id="JBHZQA010000022">
    <property type="protein sequence ID" value="MFE3849467.1"/>
    <property type="molecule type" value="Genomic_DNA"/>
</dbReference>
<keyword evidence="4" id="KW-1185">Reference proteome</keyword>
<feature type="domain" description="BIG2" evidence="2">
    <location>
        <begin position="455"/>
        <end position="528"/>
    </location>
</feature>
<evidence type="ECO:0000313" key="3">
    <source>
        <dbReference type="EMBL" id="MFE3849467.1"/>
    </source>
</evidence>
<comment type="caution">
    <text evidence="3">The sequence shown here is derived from an EMBL/GenBank/DDBJ whole genome shotgun (WGS) entry which is preliminary data.</text>
</comment>
<proteinExistence type="predicted"/>